<dbReference type="eggNOG" id="KOG1075">
    <property type="taxonomic scope" value="Eukaryota"/>
</dbReference>
<proteinExistence type="predicted"/>
<dbReference type="EMBL" id="AFYH01223819">
    <property type="status" value="NOT_ANNOTATED_CDS"/>
    <property type="molecule type" value="Genomic_DNA"/>
</dbReference>
<dbReference type="Ensembl" id="ENSLACT00000005648.1">
    <property type="protein sequence ID" value="ENSLACP00000005599.1"/>
    <property type="gene ID" value="ENSLACG00000004978.1"/>
</dbReference>
<reference evidence="1" key="3">
    <citation type="submission" date="2025-09" db="UniProtKB">
        <authorList>
            <consortium name="Ensembl"/>
        </authorList>
    </citation>
    <scope>IDENTIFICATION</scope>
</reference>
<evidence type="ECO:0000313" key="1">
    <source>
        <dbReference type="Ensembl" id="ENSLACP00000005599.1"/>
    </source>
</evidence>
<sequence>EDQARRYKINRYKLASSLQHPKYGLAIYVRNELSNYIELPPTEDRRMTTTSIKLGMLTIVNVYKPPTESWPKPALQKLDHPTIYVRDFNRLGYEVSDANGEALTDWMSAQDVHLVFDTKHHTTFRSTRHTREYNLDLTLVSTDRDGVPICVFHHVFPVFPHSQHKPVIIHVGIEIPVMAVKRLPRWNLGKVAWDSFEVKVEKISRIPPTPKNYDCFVALLTSAGKNNSSHGHRKGYIPCWIPNCYEQSEDLAAASALLNALDAARRQRWIECMESLDFTHLSCRAWGLLRKLGAANPVVAPDVKVKPDAIAAYLVANSKEPLNKQYKQEVEHQLRKVMTACPESSALSTHFLSEELATALTMTKKGKAAGKDGISPDFLHHLGPKAHKWLLEFFSGIMDTSVIPRI</sequence>
<reference evidence="2" key="1">
    <citation type="submission" date="2011-08" db="EMBL/GenBank/DDBJ databases">
        <title>The draft genome of Latimeria chalumnae.</title>
        <authorList>
            <person name="Di Palma F."/>
            <person name="Alfoldi J."/>
            <person name="Johnson J."/>
            <person name="Berlin A."/>
            <person name="Gnerre S."/>
            <person name="Jaffe D."/>
            <person name="MacCallum I."/>
            <person name="Young S."/>
            <person name="Walker B.J."/>
            <person name="Lander E."/>
            <person name="Lindblad-Toh K."/>
        </authorList>
    </citation>
    <scope>NUCLEOTIDE SEQUENCE [LARGE SCALE GENOMIC DNA]</scope>
    <source>
        <strain evidence="2">Wild caught</strain>
    </source>
</reference>
<name>H3A7H8_LATCH</name>
<evidence type="ECO:0000313" key="2">
    <source>
        <dbReference type="Proteomes" id="UP000008672"/>
    </source>
</evidence>
<dbReference type="GeneTree" id="ENSGT00940000163483"/>
<accession>H3A7H8</accession>
<organism evidence="1 2">
    <name type="scientific">Latimeria chalumnae</name>
    <name type="common">Coelacanth</name>
    <dbReference type="NCBI Taxonomy" id="7897"/>
    <lineage>
        <taxon>Eukaryota</taxon>
        <taxon>Metazoa</taxon>
        <taxon>Chordata</taxon>
        <taxon>Craniata</taxon>
        <taxon>Vertebrata</taxon>
        <taxon>Euteleostomi</taxon>
        <taxon>Coelacanthiformes</taxon>
        <taxon>Coelacanthidae</taxon>
        <taxon>Latimeria</taxon>
    </lineage>
</organism>
<dbReference type="Gene3D" id="3.60.10.10">
    <property type="entry name" value="Endonuclease/exonuclease/phosphatase"/>
    <property type="match status" value="1"/>
</dbReference>
<keyword evidence="2" id="KW-1185">Reference proteome</keyword>
<dbReference type="SUPFAM" id="SSF56219">
    <property type="entry name" value="DNase I-like"/>
    <property type="match status" value="1"/>
</dbReference>
<evidence type="ECO:0008006" key="3">
    <source>
        <dbReference type="Google" id="ProtNLM"/>
    </source>
</evidence>
<dbReference type="InterPro" id="IPR036691">
    <property type="entry name" value="Endo/exonu/phosph_ase_sf"/>
</dbReference>
<dbReference type="Proteomes" id="UP000008672">
    <property type="component" value="Unassembled WGS sequence"/>
</dbReference>
<dbReference type="HOGENOM" id="CLU_031817_0_0_1"/>
<protein>
    <recommendedName>
        <fullName evidence="3">Endonuclease/exonuclease/phosphatase domain-containing protein</fullName>
    </recommendedName>
</protein>
<dbReference type="AlphaFoldDB" id="H3A7H8"/>
<dbReference type="InterPro" id="IPR052560">
    <property type="entry name" value="RdDP_mobile_element"/>
</dbReference>
<reference evidence="1" key="2">
    <citation type="submission" date="2025-08" db="UniProtKB">
        <authorList>
            <consortium name="Ensembl"/>
        </authorList>
    </citation>
    <scope>IDENTIFICATION</scope>
</reference>
<dbReference type="InParanoid" id="H3A7H8"/>
<dbReference type="PANTHER" id="PTHR36688">
    <property type="entry name" value="ENDO/EXONUCLEASE/PHOSPHATASE DOMAIN-CONTAINING PROTEIN"/>
    <property type="match status" value="1"/>
</dbReference>
<dbReference type="PANTHER" id="PTHR36688:SF1">
    <property type="entry name" value="ENDONUCLEASE_EXONUCLEASE_PHOSPHATASE DOMAIN-CONTAINING PROTEIN"/>
    <property type="match status" value="1"/>
</dbReference>